<dbReference type="EMBL" id="QXGF01001008">
    <property type="protein sequence ID" value="KAE8933477.1"/>
    <property type="molecule type" value="Genomic_DNA"/>
</dbReference>
<evidence type="ECO:0000313" key="2">
    <source>
        <dbReference type="EMBL" id="KAE9000236.1"/>
    </source>
</evidence>
<evidence type="ECO:0000313" key="9">
    <source>
        <dbReference type="EMBL" id="KAE9300929.1"/>
    </source>
</evidence>
<evidence type="ECO:0000313" key="1">
    <source>
        <dbReference type="EMBL" id="KAE8933477.1"/>
    </source>
</evidence>
<gene>
    <name evidence="9" type="ORF">PF001_g14688</name>
    <name evidence="8" type="ORF">PF002_g16720</name>
    <name evidence="7" type="ORF">PF004_g14910</name>
    <name evidence="6" type="ORF">PF005_g15883</name>
    <name evidence="5" type="ORF">PF006_g14356</name>
    <name evidence="3" type="ORF">PF007_g15640</name>
    <name evidence="1" type="ORF">PF009_g16520</name>
    <name evidence="4" type="ORF">PF010_g14751</name>
    <name evidence="2" type="ORF">PF011_g14271</name>
</gene>
<organism evidence="6 11">
    <name type="scientific">Phytophthora fragariae</name>
    <dbReference type="NCBI Taxonomy" id="53985"/>
    <lineage>
        <taxon>Eukaryota</taxon>
        <taxon>Sar</taxon>
        <taxon>Stramenopiles</taxon>
        <taxon>Oomycota</taxon>
        <taxon>Peronosporomycetes</taxon>
        <taxon>Peronosporales</taxon>
        <taxon>Peronosporaceae</taxon>
        <taxon>Phytophthora</taxon>
    </lineage>
</organism>
<dbReference type="EMBL" id="QXGD01001002">
    <property type="protein sequence ID" value="KAE9217697.1"/>
    <property type="molecule type" value="Genomic_DNA"/>
</dbReference>
<dbReference type="AlphaFoldDB" id="A0A6A3XBP8"/>
<evidence type="ECO:0000313" key="15">
    <source>
        <dbReference type="Proteomes" id="UP000441208"/>
    </source>
</evidence>
<evidence type="ECO:0000313" key="8">
    <source>
        <dbReference type="EMBL" id="KAE9217697.1"/>
    </source>
</evidence>
<comment type="caution">
    <text evidence="6">The sequence shown here is derived from an EMBL/GenBank/DDBJ whole genome shotgun (WGS) entry which is preliminary data.</text>
</comment>
<dbReference type="Proteomes" id="UP000488956">
    <property type="component" value="Unassembled WGS sequence"/>
</dbReference>
<dbReference type="Proteomes" id="UP000433483">
    <property type="component" value="Unassembled WGS sequence"/>
</dbReference>
<dbReference type="Proteomes" id="UP000437068">
    <property type="component" value="Unassembled WGS sequence"/>
</dbReference>
<dbReference type="EMBL" id="QXGC01000972">
    <property type="protein sequence ID" value="KAE9214893.1"/>
    <property type="molecule type" value="Genomic_DNA"/>
</dbReference>
<dbReference type="EMBL" id="QXGA01000898">
    <property type="protein sequence ID" value="KAE9136563.1"/>
    <property type="molecule type" value="Genomic_DNA"/>
</dbReference>
<evidence type="ECO:0000313" key="11">
    <source>
        <dbReference type="Proteomes" id="UP000433483"/>
    </source>
</evidence>
<dbReference type="Proteomes" id="UP000440367">
    <property type="component" value="Unassembled WGS sequence"/>
</dbReference>
<evidence type="ECO:0000313" key="13">
    <source>
        <dbReference type="Proteomes" id="UP000440367"/>
    </source>
</evidence>
<evidence type="ECO:0000313" key="14">
    <source>
        <dbReference type="Proteomes" id="UP000440732"/>
    </source>
</evidence>
<evidence type="ECO:0000313" key="5">
    <source>
        <dbReference type="EMBL" id="KAE9136563.1"/>
    </source>
</evidence>
<proteinExistence type="predicted"/>
<dbReference type="Proteomes" id="UP000429523">
    <property type="component" value="Unassembled WGS sequence"/>
</dbReference>
<reference evidence="10 11" key="1">
    <citation type="submission" date="2018-08" db="EMBL/GenBank/DDBJ databases">
        <title>Genomic investigation of the strawberry pathogen Phytophthora fragariae indicates pathogenicity is determined by transcriptional variation in three key races.</title>
        <authorList>
            <person name="Adams T.M."/>
            <person name="Armitage A.D."/>
            <person name="Sobczyk M.K."/>
            <person name="Bates H.J."/>
            <person name="Dunwell J.M."/>
            <person name="Nellist C.F."/>
            <person name="Harrison R.J."/>
        </authorList>
    </citation>
    <scope>NUCLEOTIDE SEQUENCE [LARGE SCALE GENOMIC DNA]</scope>
    <source>
        <strain evidence="9 12">A4</strain>
        <strain evidence="8 13">BC-1</strain>
        <strain evidence="7 17">BC-23</strain>
        <strain evidence="6 11">NOV-27</strain>
        <strain evidence="5 14">NOV-5</strain>
        <strain evidence="3 15">NOV-71</strain>
        <strain evidence="1 10">NOV-9</strain>
        <strain evidence="4 18">ONT-3</strain>
        <strain evidence="2 16">SCRP245</strain>
    </source>
</reference>
<evidence type="ECO:0000313" key="18">
    <source>
        <dbReference type="Proteomes" id="UP000488956"/>
    </source>
</evidence>
<name>A0A6A3XBP8_9STRA</name>
<dbReference type="Proteomes" id="UP000440732">
    <property type="component" value="Unassembled WGS sequence"/>
</dbReference>
<evidence type="ECO:0000313" key="6">
    <source>
        <dbReference type="EMBL" id="KAE9199078.1"/>
    </source>
</evidence>
<evidence type="ECO:0000313" key="3">
    <source>
        <dbReference type="EMBL" id="KAE9100117.1"/>
    </source>
</evidence>
<dbReference type="EMBL" id="QXFZ01000965">
    <property type="protein sequence ID" value="KAE9100117.1"/>
    <property type="molecule type" value="Genomic_DNA"/>
</dbReference>
<dbReference type="EMBL" id="QXFW01000916">
    <property type="protein sequence ID" value="KAE9000236.1"/>
    <property type="molecule type" value="Genomic_DNA"/>
</dbReference>
<keyword evidence="11" id="KW-1185">Reference proteome</keyword>
<dbReference type="EMBL" id="QXFX01000927">
    <property type="protein sequence ID" value="KAE9100633.1"/>
    <property type="molecule type" value="Genomic_DNA"/>
</dbReference>
<evidence type="ECO:0000313" key="7">
    <source>
        <dbReference type="EMBL" id="KAE9214893.1"/>
    </source>
</evidence>
<dbReference type="Proteomes" id="UP000476176">
    <property type="component" value="Unassembled WGS sequence"/>
</dbReference>
<sequence>MEFIFKKKDVVDVVYGVTKRDQLTTDESKNQV</sequence>
<dbReference type="EMBL" id="QXGB01001008">
    <property type="protein sequence ID" value="KAE9199078.1"/>
    <property type="molecule type" value="Genomic_DNA"/>
</dbReference>
<evidence type="ECO:0000313" key="16">
    <source>
        <dbReference type="Proteomes" id="UP000460718"/>
    </source>
</evidence>
<evidence type="ECO:0000313" key="4">
    <source>
        <dbReference type="EMBL" id="KAE9100633.1"/>
    </source>
</evidence>
<protein>
    <submittedName>
        <fullName evidence="6">Uncharacterized protein</fullName>
    </submittedName>
</protein>
<dbReference type="Proteomes" id="UP000460718">
    <property type="component" value="Unassembled WGS sequence"/>
</dbReference>
<dbReference type="EMBL" id="QXGE01000924">
    <property type="protein sequence ID" value="KAE9300929.1"/>
    <property type="molecule type" value="Genomic_DNA"/>
</dbReference>
<dbReference type="Proteomes" id="UP000441208">
    <property type="component" value="Unassembled WGS sequence"/>
</dbReference>
<accession>A0A6A3XBP8</accession>
<evidence type="ECO:0000313" key="17">
    <source>
        <dbReference type="Proteomes" id="UP000476176"/>
    </source>
</evidence>
<evidence type="ECO:0000313" key="10">
    <source>
        <dbReference type="Proteomes" id="UP000429523"/>
    </source>
</evidence>
<evidence type="ECO:0000313" key="12">
    <source>
        <dbReference type="Proteomes" id="UP000437068"/>
    </source>
</evidence>